<evidence type="ECO:0000256" key="7">
    <source>
        <dbReference type="ARBA" id="ARBA00022692"/>
    </source>
</evidence>
<keyword evidence="4" id="KW-0597">Phosphoprotein</keyword>
<evidence type="ECO:0000256" key="9">
    <source>
        <dbReference type="ARBA" id="ARBA00022737"/>
    </source>
</evidence>
<dbReference type="SUPFAM" id="SSF56112">
    <property type="entry name" value="Protein kinase-like (PK-like)"/>
    <property type="match status" value="1"/>
</dbReference>
<dbReference type="InterPro" id="IPR000719">
    <property type="entry name" value="Prot_kinase_dom"/>
</dbReference>
<dbReference type="PANTHER" id="PTHR48005">
    <property type="entry name" value="LEUCINE RICH REPEAT KINASE 2"/>
    <property type="match status" value="1"/>
</dbReference>
<evidence type="ECO:0000256" key="14">
    <source>
        <dbReference type="ARBA" id="ARBA00023136"/>
    </source>
</evidence>
<evidence type="ECO:0000256" key="12">
    <source>
        <dbReference type="ARBA" id="ARBA00022840"/>
    </source>
</evidence>
<dbReference type="InterPro" id="IPR051420">
    <property type="entry name" value="Ser_Thr_Kinases_DiverseReg"/>
</dbReference>
<evidence type="ECO:0000259" key="19">
    <source>
        <dbReference type="PROSITE" id="PS50011"/>
    </source>
</evidence>
<dbReference type="GO" id="GO:0005524">
    <property type="term" value="F:ATP binding"/>
    <property type="evidence" value="ECO:0007669"/>
    <property type="project" value="UniProtKB-KW"/>
</dbReference>
<evidence type="ECO:0000256" key="11">
    <source>
        <dbReference type="ARBA" id="ARBA00022777"/>
    </source>
</evidence>
<evidence type="ECO:0000256" key="13">
    <source>
        <dbReference type="ARBA" id="ARBA00022989"/>
    </source>
</evidence>
<evidence type="ECO:0000256" key="18">
    <source>
        <dbReference type="ARBA" id="ARBA00048679"/>
    </source>
</evidence>
<reference evidence="20 21" key="1">
    <citation type="submission" date="2019-12" db="EMBL/GenBank/DDBJ databases">
        <authorList>
            <person name="Alioto T."/>
            <person name="Alioto T."/>
            <person name="Gomez Garrido J."/>
        </authorList>
    </citation>
    <scope>NUCLEOTIDE SEQUENCE [LARGE SCALE GENOMIC DNA]</scope>
</reference>
<comment type="caution">
    <text evidence="20">The sequence shown here is derived from an EMBL/GenBank/DDBJ whole genome shotgun (WGS) entry which is preliminary data.</text>
</comment>
<comment type="subcellular location">
    <subcellularLocation>
        <location evidence="1">Membrane</location>
        <topology evidence="1">Single-pass type I membrane protein</topology>
    </subcellularLocation>
</comment>
<keyword evidence="21" id="KW-1185">Reference proteome</keyword>
<keyword evidence="3" id="KW-0723">Serine/threonine-protein kinase</keyword>
<evidence type="ECO:0000256" key="10">
    <source>
        <dbReference type="ARBA" id="ARBA00022741"/>
    </source>
</evidence>
<dbReference type="Gene3D" id="3.30.200.20">
    <property type="entry name" value="Phosphorylase Kinase, domain 1"/>
    <property type="match status" value="1"/>
</dbReference>
<keyword evidence="11 20" id="KW-0418">Kinase</keyword>
<keyword evidence="7" id="KW-0812">Transmembrane</keyword>
<dbReference type="OrthoDB" id="903856at2759"/>
<dbReference type="InterPro" id="IPR011009">
    <property type="entry name" value="Kinase-like_dom_sf"/>
</dbReference>
<dbReference type="Pfam" id="PF00069">
    <property type="entry name" value="Pkinase"/>
    <property type="match status" value="1"/>
</dbReference>
<evidence type="ECO:0000256" key="16">
    <source>
        <dbReference type="ARBA" id="ARBA00023180"/>
    </source>
</evidence>
<keyword evidence="10" id="KW-0547">Nucleotide-binding</keyword>
<sequence>MNPKKADDDLLTIFNGKLTYKDILEATNEFDAAFCIGKGGCGRVYKAQLSSKKIMEGKRLISSSEIVTLAVKRLHSSSEMVNFEAFLNEIKALTEIRHRNIVKLYSFFSNDQNSLLVYEYLDRGSLAKTLSVDEETKKLDWPKRINIVKGVAHALSYMHHSCSPPIVHRDISSNNILLDSEYEAHVSDFGTAKFLKCDSSNFSSLAGTYGYFAPELAYTMKVTEKCDVYSFGVLALEVIKGKHPGEYIQYVTTLSNGDLRMEDLLDPHILYPTREEEVILMSVVKLAIECLHSNPQHRPTMLNVSDMLVHRPPSHE</sequence>
<dbReference type="FunFam" id="1.10.510.10:FF:000445">
    <property type="entry name" value="MDIS1-interacting receptor like kinase 2"/>
    <property type="match status" value="1"/>
</dbReference>
<evidence type="ECO:0000256" key="17">
    <source>
        <dbReference type="ARBA" id="ARBA00047899"/>
    </source>
</evidence>
<dbReference type="Gramene" id="OE9A037275T1">
    <property type="protein sequence ID" value="OE9A037275C1"/>
    <property type="gene ID" value="OE9A037275"/>
</dbReference>
<organism evidence="20 21">
    <name type="scientific">Olea europaea subsp. europaea</name>
    <dbReference type="NCBI Taxonomy" id="158383"/>
    <lineage>
        <taxon>Eukaryota</taxon>
        <taxon>Viridiplantae</taxon>
        <taxon>Streptophyta</taxon>
        <taxon>Embryophyta</taxon>
        <taxon>Tracheophyta</taxon>
        <taxon>Spermatophyta</taxon>
        <taxon>Magnoliopsida</taxon>
        <taxon>eudicotyledons</taxon>
        <taxon>Gunneridae</taxon>
        <taxon>Pentapetalae</taxon>
        <taxon>asterids</taxon>
        <taxon>lamiids</taxon>
        <taxon>Lamiales</taxon>
        <taxon>Oleaceae</taxon>
        <taxon>Oleeae</taxon>
        <taxon>Olea</taxon>
    </lineage>
</organism>
<evidence type="ECO:0000313" key="21">
    <source>
        <dbReference type="Proteomes" id="UP000594638"/>
    </source>
</evidence>
<evidence type="ECO:0000313" key="20">
    <source>
        <dbReference type="EMBL" id="CAA2960037.1"/>
    </source>
</evidence>
<dbReference type="PANTHER" id="PTHR48005:SF95">
    <property type="entry name" value="PROTEIN KINASE DOMAIN-CONTAINING PROTEIN"/>
    <property type="match status" value="1"/>
</dbReference>
<proteinExistence type="predicted"/>
<dbReference type="EC" id="2.7.11.1" evidence="2"/>
<dbReference type="GO" id="GO:0016020">
    <property type="term" value="C:membrane"/>
    <property type="evidence" value="ECO:0007669"/>
    <property type="project" value="UniProtKB-SubCell"/>
</dbReference>
<keyword evidence="14" id="KW-0472">Membrane</keyword>
<dbReference type="AlphaFoldDB" id="A0A8S0PZG4"/>
<dbReference type="PROSITE" id="PS50011">
    <property type="entry name" value="PROTEIN_KINASE_DOM"/>
    <property type="match status" value="1"/>
</dbReference>
<dbReference type="Gene3D" id="1.10.510.10">
    <property type="entry name" value="Transferase(Phosphotransferase) domain 1"/>
    <property type="match status" value="1"/>
</dbReference>
<evidence type="ECO:0000256" key="6">
    <source>
        <dbReference type="ARBA" id="ARBA00022679"/>
    </source>
</evidence>
<dbReference type="GO" id="GO:0004674">
    <property type="term" value="F:protein serine/threonine kinase activity"/>
    <property type="evidence" value="ECO:0007669"/>
    <property type="project" value="UniProtKB-KW"/>
</dbReference>
<keyword evidence="5" id="KW-0433">Leucine-rich repeat</keyword>
<accession>A0A8S0PZG4</accession>
<evidence type="ECO:0000256" key="15">
    <source>
        <dbReference type="ARBA" id="ARBA00023170"/>
    </source>
</evidence>
<evidence type="ECO:0000256" key="2">
    <source>
        <dbReference type="ARBA" id="ARBA00012513"/>
    </source>
</evidence>
<keyword evidence="15 20" id="KW-0675">Receptor</keyword>
<keyword evidence="12" id="KW-0067">ATP-binding</keyword>
<comment type="catalytic activity">
    <reaction evidence="17">
        <text>L-threonyl-[protein] + ATP = O-phospho-L-threonyl-[protein] + ADP + H(+)</text>
        <dbReference type="Rhea" id="RHEA:46608"/>
        <dbReference type="Rhea" id="RHEA-COMP:11060"/>
        <dbReference type="Rhea" id="RHEA-COMP:11605"/>
        <dbReference type="ChEBI" id="CHEBI:15378"/>
        <dbReference type="ChEBI" id="CHEBI:30013"/>
        <dbReference type="ChEBI" id="CHEBI:30616"/>
        <dbReference type="ChEBI" id="CHEBI:61977"/>
        <dbReference type="ChEBI" id="CHEBI:456216"/>
        <dbReference type="EC" id="2.7.11.1"/>
    </reaction>
</comment>
<dbReference type="EMBL" id="CACTIH010000364">
    <property type="protein sequence ID" value="CAA2960037.1"/>
    <property type="molecule type" value="Genomic_DNA"/>
</dbReference>
<evidence type="ECO:0000256" key="3">
    <source>
        <dbReference type="ARBA" id="ARBA00022527"/>
    </source>
</evidence>
<protein>
    <recommendedName>
        <fullName evidence="2">non-specific serine/threonine protein kinase</fullName>
        <ecNumber evidence="2">2.7.11.1</ecNumber>
    </recommendedName>
</protein>
<evidence type="ECO:0000256" key="5">
    <source>
        <dbReference type="ARBA" id="ARBA00022614"/>
    </source>
</evidence>
<feature type="domain" description="Protein kinase" evidence="19">
    <location>
        <begin position="30"/>
        <end position="316"/>
    </location>
</feature>
<keyword evidence="13" id="KW-1133">Transmembrane helix</keyword>
<keyword evidence="6" id="KW-0808">Transferase</keyword>
<dbReference type="PROSITE" id="PS00109">
    <property type="entry name" value="PROTEIN_KINASE_TYR"/>
    <property type="match status" value="1"/>
</dbReference>
<dbReference type="Proteomes" id="UP000594638">
    <property type="component" value="Unassembled WGS sequence"/>
</dbReference>
<evidence type="ECO:0000256" key="1">
    <source>
        <dbReference type="ARBA" id="ARBA00004479"/>
    </source>
</evidence>
<dbReference type="InterPro" id="IPR008266">
    <property type="entry name" value="Tyr_kinase_AS"/>
</dbReference>
<name>A0A8S0PZG4_OLEEU</name>
<dbReference type="FunFam" id="3.30.200.20:FF:000309">
    <property type="entry name" value="Leucine-rich repeat receptor protein kinase MSP1"/>
    <property type="match status" value="1"/>
</dbReference>
<keyword evidence="8" id="KW-0732">Signal</keyword>
<comment type="catalytic activity">
    <reaction evidence="18">
        <text>L-seryl-[protein] + ATP = O-phospho-L-seryl-[protein] + ADP + H(+)</text>
        <dbReference type="Rhea" id="RHEA:17989"/>
        <dbReference type="Rhea" id="RHEA-COMP:9863"/>
        <dbReference type="Rhea" id="RHEA-COMP:11604"/>
        <dbReference type="ChEBI" id="CHEBI:15378"/>
        <dbReference type="ChEBI" id="CHEBI:29999"/>
        <dbReference type="ChEBI" id="CHEBI:30616"/>
        <dbReference type="ChEBI" id="CHEBI:83421"/>
        <dbReference type="ChEBI" id="CHEBI:456216"/>
        <dbReference type="EC" id="2.7.11.1"/>
    </reaction>
</comment>
<evidence type="ECO:0000256" key="4">
    <source>
        <dbReference type="ARBA" id="ARBA00022553"/>
    </source>
</evidence>
<keyword evidence="16" id="KW-0325">Glycoprotein</keyword>
<evidence type="ECO:0000256" key="8">
    <source>
        <dbReference type="ARBA" id="ARBA00022729"/>
    </source>
</evidence>
<gene>
    <name evidence="20" type="ORF">OLEA9_A037275</name>
</gene>
<keyword evidence="9" id="KW-0677">Repeat</keyword>